<evidence type="ECO:0000256" key="8">
    <source>
        <dbReference type="ARBA" id="ARBA00073436"/>
    </source>
</evidence>
<proteinExistence type="inferred from homology"/>
<comment type="catalytic activity">
    <reaction evidence="5">
        <text>a (3S)-3-hydroxyacyl-CoA = a (2E)-enoyl-CoA + H2O</text>
        <dbReference type="Rhea" id="RHEA:16105"/>
        <dbReference type="ChEBI" id="CHEBI:15377"/>
        <dbReference type="ChEBI" id="CHEBI:57318"/>
        <dbReference type="ChEBI" id="CHEBI:58856"/>
        <dbReference type="EC" id="4.2.1.17"/>
    </reaction>
</comment>
<evidence type="ECO:0000256" key="6">
    <source>
        <dbReference type="ARBA" id="ARBA00023717"/>
    </source>
</evidence>
<reference evidence="9" key="1">
    <citation type="journal article" date="2021" name="PeerJ">
        <title>Extensive microbial diversity within the chicken gut microbiome revealed by metagenomics and culture.</title>
        <authorList>
            <person name="Gilroy R."/>
            <person name="Ravi A."/>
            <person name="Getino M."/>
            <person name="Pursley I."/>
            <person name="Horton D.L."/>
            <person name="Alikhan N.F."/>
            <person name="Baker D."/>
            <person name="Gharbi K."/>
            <person name="Hall N."/>
            <person name="Watson M."/>
            <person name="Adriaenssens E.M."/>
            <person name="Foster-Nyarko E."/>
            <person name="Jarju S."/>
            <person name="Secka A."/>
            <person name="Antonio M."/>
            <person name="Oren A."/>
            <person name="Chaudhuri R.R."/>
            <person name="La Ragione R."/>
            <person name="Hildebrand F."/>
            <person name="Pallen M.J."/>
        </authorList>
    </citation>
    <scope>NUCLEOTIDE SEQUENCE</scope>
    <source>
        <strain evidence="9">5925</strain>
    </source>
</reference>
<dbReference type="PANTHER" id="PTHR11941">
    <property type="entry name" value="ENOYL-COA HYDRATASE-RELATED"/>
    <property type="match status" value="1"/>
</dbReference>
<dbReference type="AlphaFoldDB" id="A0A9D2UCM6"/>
<evidence type="ECO:0000256" key="2">
    <source>
        <dbReference type="ARBA" id="ARBA00005254"/>
    </source>
</evidence>
<dbReference type="FunFam" id="3.90.226.10:FF:000009">
    <property type="entry name" value="Carnitinyl-CoA dehydratase"/>
    <property type="match status" value="1"/>
</dbReference>
<dbReference type="Pfam" id="PF00378">
    <property type="entry name" value="ECH_1"/>
    <property type="match status" value="1"/>
</dbReference>
<dbReference type="Gene3D" id="3.90.226.10">
    <property type="entry name" value="2-enoyl-CoA Hydratase, Chain A, domain 1"/>
    <property type="match status" value="1"/>
</dbReference>
<comment type="catalytic activity">
    <reaction evidence="6">
        <text>a 4-saturated-(3S)-3-hydroxyacyl-CoA = a (3E)-enoyl-CoA + H2O</text>
        <dbReference type="Rhea" id="RHEA:20724"/>
        <dbReference type="ChEBI" id="CHEBI:15377"/>
        <dbReference type="ChEBI" id="CHEBI:58521"/>
        <dbReference type="ChEBI" id="CHEBI:137480"/>
        <dbReference type="EC" id="4.2.1.17"/>
    </reaction>
</comment>
<gene>
    <name evidence="9" type="ORF">H9907_07520</name>
</gene>
<sequence length="165" mass="17676">MSENVILTSTNNRVATIRLNRPEALNALNSELMHAVVDAVEGFDQDPNIGAILITGSDKAFAAGADIKQMQSETYPEIRQKKMFLEWERVAQVSTPIITAVNGFALGGGCEVAMIGDILLASEKAKFGQPEITLGIIPGMGGTQRLTRAVGKAKAMDLILTGRMM</sequence>
<dbReference type="InterPro" id="IPR029045">
    <property type="entry name" value="ClpP/crotonase-like_dom_sf"/>
</dbReference>
<dbReference type="EC" id="4.2.1.17" evidence="3"/>
<dbReference type="SUPFAM" id="SSF52096">
    <property type="entry name" value="ClpP/crotonase"/>
    <property type="match status" value="1"/>
</dbReference>
<evidence type="ECO:0000256" key="1">
    <source>
        <dbReference type="ARBA" id="ARBA00002994"/>
    </source>
</evidence>
<evidence type="ECO:0000313" key="9">
    <source>
        <dbReference type="EMBL" id="HJD49919.1"/>
    </source>
</evidence>
<accession>A0A9D2UCM6</accession>
<protein>
    <recommendedName>
        <fullName evidence="7">Probable enoyl-CoA hydratase EchA17</fullName>
        <ecNumber evidence="3">4.2.1.17</ecNumber>
    </recommendedName>
    <alternativeName>
        <fullName evidence="8">Probable enoyl-CoA hydratase echA17</fullName>
    </alternativeName>
</protein>
<dbReference type="PANTHER" id="PTHR11941:SF54">
    <property type="entry name" value="ENOYL-COA HYDRATASE, MITOCHONDRIAL"/>
    <property type="match status" value="1"/>
</dbReference>
<dbReference type="InterPro" id="IPR001753">
    <property type="entry name" value="Enoyl-CoA_hydra/iso"/>
</dbReference>
<dbReference type="GO" id="GO:0004300">
    <property type="term" value="F:enoyl-CoA hydratase activity"/>
    <property type="evidence" value="ECO:0007669"/>
    <property type="project" value="UniProtKB-EC"/>
</dbReference>
<dbReference type="EMBL" id="DWUR01000119">
    <property type="protein sequence ID" value="HJD49919.1"/>
    <property type="molecule type" value="Genomic_DNA"/>
</dbReference>
<evidence type="ECO:0000256" key="7">
    <source>
        <dbReference type="ARBA" id="ARBA00039456"/>
    </source>
</evidence>
<reference evidence="9" key="2">
    <citation type="submission" date="2021-04" db="EMBL/GenBank/DDBJ databases">
        <authorList>
            <person name="Gilroy R."/>
        </authorList>
    </citation>
    <scope>NUCLEOTIDE SEQUENCE</scope>
    <source>
        <strain evidence="9">5925</strain>
    </source>
</reference>
<name>A0A9D2UCM6_9CORY</name>
<dbReference type="GO" id="GO:0006635">
    <property type="term" value="P:fatty acid beta-oxidation"/>
    <property type="evidence" value="ECO:0007669"/>
    <property type="project" value="TreeGrafter"/>
</dbReference>
<dbReference type="CDD" id="cd06558">
    <property type="entry name" value="crotonase-like"/>
    <property type="match status" value="1"/>
</dbReference>
<keyword evidence="4" id="KW-0456">Lyase</keyword>
<evidence type="ECO:0000313" key="10">
    <source>
        <dbReference type="Proteomes" id="UP000823907"/>
    </source>
</evidence>
<comment type="similarity">
    <text evidence="2">Belongs to the enoyl-CoA hydratase/isomerase family.</text>
</comment>
<organism evidence="9 10">
    <name type="scientific">Candidatus Corynebacterium intestinavium</name>
    <dbReference type="NCBI Taxonomy" id="2838531"/>
    <lineage>
        <taxon>Bacteria</taxon>
        <taxon>Bacillati</taxon>
        <taxon>Actinomycetota</taxon>
        <taxon>Actinomycetes</taxon>
        <taxon>Mycobacteriales</taxon>
        <taxon>Corynebacteriaceae</taxon>
        <taxon>Corynebacterium</taxon>
    </lineage>
</organism>
<comment type="caution">
    <text evidence="9">The sequence shown here is derived from an EMBL/GenBank/DDBJ whole genome shotgun (WGS) entry which is preliminary data.</text>
</comment>
<feature type="non-terminal residue" evidence="9">
    <location>
        <position position="165"/>
    </location>
</feature>
<evidence type="ECO:0000256" key="3">
    <source>
        <dbReference type="ARBA" id="ARBA00012076"/>
    </source>
</evidence>
<evidence type="ECO:0000256" key="5">
    <source>
        <dbReference type="ARBA" id="ARBA00023709"/>
    </source>
</evidence>
<comment type="function">
    <text evidence="1">Could possibly oxidize fatty acids using specific components.</text>
</comment>
<evidence type="ECO:0000256" key="4">
    <source>
        <dbReference type="ARBA" id="ARBA00023239"/>
    </source>
</evidence>
<dbReference type="Proteomes" id="UP000823907">
    <property type="component" value="Unassembled WGS sequence"/>
</dbReference>